<dbReference type="InterPro" id="IPR012467">
    <property type="entry name" value="DUF1684"/>
</dbReference>
<keyword evidence="2" id="KW-1185">Reference proteome</keyword>
<organism evidence="1 2">
    <name type="scientific">Catellatospora citrea</name>
    <dbReference type="NCBI Taxonomy" id="53366"/>
    <lineage>
        <taxon>Bacteria</taxon>
        <taxon>Bacillati</taxon>
        <taxon>Actinomycetota</taxon>
        <taxon>Actinomycetes</taxon>
        <taxon>Micromonosporales</taxon>
        <taxon>Micromonosporaceae</taxon>
        <taxon>Catellatospora</taxon>
    </lineage>
</organism>
<protein>
    <recommendedName>
        <fullName evidence="3">DUF1684 domain-containing protein</fullName>
    </recommendedName>
</protein>
<name>A0A8J3NX71_9ACTN</name>
<dbReference type="EMBL" id="BONH01000002">
    <property type="protein sequence ID" value="GIF96100.1"/>
    <property type="molecule type" value="Genomic_DNA"/>
</dbReference>
<evidence type="ECO:0000313" key="2">
    <source>
        <dbReference type="Proteomes" id="UP000659904"/>
    </source>
</evidence>
<accession>A0A8J3NX71</accession>
<gene>
    <name evidence="1" type="ORF">Cci01nite_11940</name>
</gene>
<dbReference type="PANTHER" id="PTHR41913">
    <property type="entry name" value="DUF1684 DOMAIN-CONTAINING PROTEIN"/>
    <property type="match status" value="1"/>
</dbReference>
<dbReference type="RefSeq" id="WP_120320840.1">
    <property type="nucleotide sequence ID" value="NZ_BONH01000002.1"/>
</dbReference>
<dbReference type="Proteomes" id="UP000659904">
    <property type="component" value="Unassembled WGS sequence"/>
</dbReference>
<evidence type="ECO:0000313" key="1">
    <source>
        <dbReference type="EMBL" id="GIF96100.1"/>
    </source>
</evidence>
<comment type="caution">
    <text evidence="1">The sequence shown here is derived from an EMBL/GenBank/DDBJ whole genome shotgun (WGS) entry which is preliminary data.</text>
</comment>
<dbReference type="AlphaFoldDB" id="A0A8J3NX71"/>
<dbReference type="Pfam" id="PF07920">
    <property type="entry name" value="DUF1684"/>
    <property type="match status" value="1"/>
</dbReference>
<sequence length="267" mass="28694">MTTVEDTLAHDWQVWHAAREETLREPHGWLSLTALHWLTAEPTAYLSVPGRWHADDAGVHITATPVDGLHTDGALIKGTVTLTPREGAPGLPVTFDDKLVEVVLRTGRHGIRLRDPQSPTLTGFRGVPAFPVDHRWVVPATFEQYAVPRRIVGAAVVDGLEHHHSVRGVLRFAVDGGTYGLLAFDGGPGRLSVLFRDATSGVTTHGGVRSVVVADPGGSGPAIIDFNRAVNLPCAFTDYGTCPLPPRENVLPLAVEAGERKPHPVGR</sequence>
<reference evidence="1 2" key="1">
    <citation type="submission" date="2021-01" db="EMBL/GenBank/DDBJ databases">
        <title>Whole genome shotgun sequence of Catellatospora citrea NBRC 14495.</title>
        <authorList>
            <person name="Komaki H."/>
            <person name="Tamura T."/>
        </authorList>
    </citation>
    <scope>NUCLEOTIDE SEQUENCE [LARGE SCALE GENOMIC DNA]</scope>
    <source>
        <strain evidence="1 2">NBRC 14495</strain>
    </source>
</reference>
<proteinExistence type="predicted"/>
<dbReference type="PANTHER" id="PTHR41913:SF1">
    <property type="entry name" value="DUF1684 DOMAIN-CONTAINING PROTEIN"/>
    <property type="match status" value="1"/>
</dbReference>
<evidence type="ECO:0008006" key="3">
    <source>
        <dbReference type="Google" id="ProtNLM"/>
    </source>
</evidence>